<dbReference type="InterPro" id="IPR001648">
    <property type="entry name" value="Ribosomal_bS18"/>
</dbReference>
<evidence type="ECO:0000256" key="5">
    <source>
        <dbReference type="HAMAP-Rule" id="MF_00270"/>
    </source>
</evidence>
<dbReference type="GO" id="GO:0006412">
    <property type="term" value="P:translation"/>
    <property type="evidence" value="ECO:0007669"/>
    <property type="project" value="UniProtKB-UniRule"/>
</dbReference>
<evidence type="ECO:0000256" key="7">
    <source>
        <dbReference type="SAM" id="MobiDB-lite"/>
    </source>
</evidence>
<dbReference type="STRING" id="146018.BN2156_06047"/>
<evidence type="ECO:0000313" key="8">
    <source>
        <dbReference type="EMBL" id="CRZ19132.1"/>
    </source>
</evidence>
<dbReference type="InterPro" id="IPR018275">
    <property type="entry name" value="Ribosomal_bS18_CS"/>
</dbReference>
<keyword evidence="5" id="KW-0694">RNA-binding</keyword>
<dbReference type="AlphaFoldDB" id="A0A0H5RZZ1"/>
<reference evidence="9" key="1">
    <citation type="submission" date="2015-07" db="EMBL/GenBank/DDBJ databases">
        <authorList>
            <person name="Urmite Genomes"/>
        </authorList>
    </citation>
    <scope>NUCLEOTIDE SEQUENCE [LARGE SCALE GENOMIC DNA]</scope>
    <source>
        <strain evidence="9">type strain: ATCC 49404</strain>
    </source>
</reference>
<gene>
    <name evidence="5 8" type="primary">rpsR</name>
    <name evidence="8" type="ORF">BN2156_06047</name>
</gene>
<proteinExistence type="inferred from homology"/>
<feature type="compositionally biased region" description="Basic residues" evidence="7">
    <location>
        <begin position="1"/>
        <end position="10"/>
    </location>
</feature>
<comment type="subunit">
    <text evidence="5">Part of the 30S ribosomal subunit. Forms a tight heterodimer with protein bS6.</text>
</comment>
<dbReference type="InterPro" id="IPR036870">
    <property type="entry name" value="Ribosomal_bS18_sf"/>
</dbReference>
<dbReference type="GO" id="GO:0022627">
    <property type="term" value="C:cytosolic small ribosomal subunit"/>
    <property type="evidence" value="ECO:0007669"/>
    <property type="project" value="TreeGrafter"/>
</dbReference>
<dbReference type="PROSITE" id="PS00057">
    <property type="entry name" value="RIBOSOMAL_S18"/>
    <property type="match status" value="1"/>
</dbReference>
<dbReference type="PANTHER" id="PTHR13479">
    <property type="entry name" value="30S RIBOSOMAL PROTEIN S18"/>
    <property type="match status" value="1"/>
</dbReference>
<sequence>MAKKTPRKRPPATELKKPRRNQLDALGVTEVDYKDVHLLRTFISERGKIRSRRITGLTPQQQRQVATAIKNAREMALLPVVGPA</sequence>
<organism evidence="8 9">
    <name type="scientific">Mycolicibacterium neworleansense</name>
    <dbReference type="NCBI Taxonomy" id="146018"/>
    <lineage>
        <taxon>Bacteria</taxon>
        <taxon>Bacillati</taxon>
        <taxon>Actinomycetota</taxon>
        <taxon>Actinomycetes</taxon>
        <taxon>Mycobacteriales</taxon>
        <taxon>Mycobacteriaceae</taxon>
        <taxon>Mycolicibacterium</taxon>
    </lineage>
</organism>
<keyword evidence="2 5" id="KW-0689">Ribosomal protein</keyword>
<comment type="function">
    <text evidence="5">Binds as a heterodimer with protein bS6 to the central domain of the 16S rRNA, where it helps stabilize the platform of the 30S subunit.</text>
</comment>
<dbReference type="Gene3D" id="4.10.640.10">
    <property type="entry name" value="Ribosomal protein S18"/>
    <property type="match status" value="1"/>
</dbReference>
<dbReference type="Pfam" id="PF01084">
    <property type="entry name" value="Ribosomal_S18"/>
    <property type="match status" value="1"/>
</dbReference>
<dbReference type="PRINTS" id="PR00974">
    <property type="entry name" value="RIBOSOMALS18"/>
</dbReference>
<dbReference type="GO" id="GO:0003735">
    <property type="term" value="F:structural constituent of ribosome"/>
    <property type="evidence" value="ECO:0007669"/>
    <property type="project" value="InterPro"/>
</dbReference>
<evidence type="ECO:0000256" key="4">
    <source>
        <dbReference type="ARBA" id="ARBA00035141"/>
    </source>
</evidence>
<keyword evidence="5" id="KW-0699">rRNA-binding</keyword>
<evidence type="ECO:0000256" key="2">
    <source>
        <dbReference type="ARBA" id="ARBA00022980"/>
    </source>
</evidence>
<evidence type="ECO:0000256" key="3">
    <source>
        <dbReference type="ARBA" id="ARBA00023274"/>
    </source>
</evidence>
<dbReference type="SUPFAM" id="SSF46911">
    <property type="entry name" value="Ribosomal protein S18"/>
    <property type="match status" value="1"/>
</dbReference>
<dbReference type="HAMAP" id="MF_00270">
    <property type="entry name" value="Ribosomal_bS18"/>
    <property type="match status" value="1"/>
</dbReference>
<dbReference type="GO" id="GO:0070181">
    <property type="term" value="F:small ribosomal subunit rRNA binding"/>
    <property type="evidence" value="ECO:0007669"/>
    <property type="project" value="TreeGrafter"/>
</dbReference>
<accession>A0A0H5RZZ1</accession>
<keyword evidence="3 5" id="KW-0687">Ribonucleoprotein</keyword>
<evidence type="ECO:0000256" key="6">
    <source>
        <dbReference type="RuleBase" id="RU003910"/>
    </source>
</evidence>
<dbReference type="PANTHER" id="PTHR13479:SF40">
    <property type="entry name" value="SMALL RIBOSOMAL SUBUNIT PROTEIN BS18M"/>
    <property type="match status" value="1"/>
</dbReference>
<keyword evidence="9" id="KW-1185">Reference proteome</keyword>
<evidence type="ECO:0000256" key="1">
    <source>
        <dbReference type="ARBA" id="ARBA00005589"/>
    </source>
</evidence>
<dbReference type="Proteomes" id="UP000199147">
    <property type="component" value="Unassembled WGS sequence"/>
</dbReference>
<feature type="region of interest" description="Disordered" evidence="7">
    <location>
        <begin position="1"/>
        <end position="21"/>
    </location>
</feature>
<name>A0A0H5RZZ1_9MYCO</name>
<dbReference type="EMBL" id="CWKH01000003">
    <property type="protein sequence ID" value="CRZ19132.1"/>
    <property type="molecule type" value="Genomic_DNA"/>
</dbReference>
<protein>
    <recommendedName>
        <fullName evidence="4 5">Small ribosomal subunit protein bS18</fullName>
    </recommendedName>
</protein>
<comment type="similarity">
    <text evidence="1 5 6">Belongs to the bacterial ribosomal protein bS18 family.</text>
</comment>
<dbReference type="NCBIfam" id="TIGR00165">
    <property type="entry name" value="S18"/>
    <property type="match status" value="1"/>
</dbReference>
<evidence type="ECO:0000313" key="9">
    <source>
        <dbReference type="Proteomes" id="UP000199147"/>
    </source>
</evidence>